<keyword evidence="1" id="KW-1185">Reference proteome</keyword>
<dbReference type="AlphaFoldDB" id="A0A5S6QHC2"/>
<dbReference type="WBParaSite" id="TMUE_2000006801.1">
    <property type="protein sequence ID" value="TMUE_2000006801.1"/>
    <property type="gene ID" value="WBGene00302614"/>
</dbReference>
<organism evidence="1 2">
    <name type="scientific">Trichuris muris</name>
    <name type="common">Mouse whipworm</name>
    <dbReference type="NCBI Taxonomy" id="70415"/>
    <lineage>
        <taxon>Eukaryota</taxon>
        <taxon>Metazoa</taxon>
        <taxon>Ecdysozoa</taxon>
        <taxon>Nematoda</taxon>
        <taxon>Enoplea</taxon>
        <taxon>Dorylaimia</taxon>
        <taxon>Trichinellida</taxon>
        <taxon>Trichuridae</taxon>
        <taxon>Trichuris</taxon>
    </lineage>
</organism>
<evidence type="ECO:0000313" key="2">
    <source>
        <dbReference type="WBParaSite" id="TMUE_2000006801.1"/>
    </source>
</evidence>
<protein>
    <submittedName>
        <fullName evidence="2">Uncharacterized protein</fullName>
    </submittedName>
</protein>
<name>A0A5S6QHC2_TRIMR</name>
<reference evidence="2" key="1">
    <citation type="submission" date="2019-12" db="UniProtKB">
        <authorList>
            <consortium name="WormBaseParasite"/>
        </authorList>
    </citation>
    <scope>IDENTIFICATION</scope>
</reference>
<proteinExistence type="predicted"/>
<evidence type="ECO:0000313" key="1">
    <source>
        <dbReference type="Proteomes" id="UP000046395"/>
    </source>
</evidence>
<dbReference type="Proteomes" id="UP000046395">
    <property type="component" value="Unassembled WGS sequence"/>
</dbReference>
<sequence length="109" mass="12581">MKVILELQRSAGYNGWVAHRNHGSCHMPSPRLRHKTIGRCFTWKMPCKNWLYRKASRTVNAPHQNTTPLCSMMLVSADVLQKCPTVVNLNAHAFRLVLRCSHFHITESR</sequence>
<accession>A0A5S6QHC2</accession>